<dbReference type="SUPFAM" id="SSF51735">
    <property type="entry name" value="NAD(P)-binding Rossmann-fold domains"/>
    <property type="match status" value="1"/>
</dbReference>
<dbReference type="Proteomes" id="UP001175353">
    <property type="component" value="Unassembled WGS sequence"/>
</dbReference>
<gene>
    <name evidence="1" type="ORF">LTR91_013051</name>
</gene>
<name>A0AAN6KEC3_9PEZI</name>
<accession>A0AAN6KEC3</accession>
<keyword evidence="2" id="KW-1185">Reference proteome</keyword>
<sequence length="60" mass="6561">MAINQLLHAGYSVRGTVRSPSKADWMHKLLDPQYSPDAFSTIIVPDMVADNAFEEAVKGA</sequence>
<dbReference type="InterPro" id="IPR036291">
    <property type="entry name" value="NAD(P)-bd_dom_sf"/>
</dbReference>
<proteinExistence type="predicted"/>
<protein>
    <submittedName>
        <fullName evidence="1">Uncharacterized protein</fullName>
    </submittedName>
</protein>
<dbReference type="EMBL" id="JAUJLE010000129">
    <property type="protein sequence ID" value="KAK0978246.1"/>
    <property type="molecule type" value="Genomic_DNA"/>
</dbReference>
<comment type="caution">
    <text evidence="1">The sequence shown here is derived from an EMBL/GenBank/DDBJ whole genome shotgun (WGS) entry which is preliminary data.</text>
</comment>
<dbReference type="AlphaFoldDB" id="A0AAN6KEC3"/>
<evidence type="ECO:0000313" key="2">
    <source>
        <dbReference type="Proteomes" id="UP001175353"/>
    </source>
</evidence>
<evidence type="ECO:0000313" key="1">
    <source>
        <dbReference type="EMBL" id="KAK0978246.1"/>
    </source>
</evidence>
<dbReference type="Gene3D" id="3.40.50.720">
    <property type="entry name" value="NAD(P)-binding Rossmann-like Domain"/>
    <property type="match status" value="1"/>
</dbReference>
<organism evidence="1 2">
    <name type="scientific">Friedmanniomyces endolithicus</name>
    <dbReference type="NCBI Taxonomy" id="329885"/>
    <lineage>
        <taxon>Eukaryota</taxon>
        <taxon>Fungi</taxon>
        <taxon>Dikarya</taxon>
        <taxon>Ascomycota</taxon>
        <taxon>Pezizomycotina</taxon>
        <taxon>Dothideomycetes</taxon>
        <taxon>Dothideomycetidae</taxon>
        <taxon>Mycosphaerellales</taxon>
        <taxon>Teratosphaeriaceae</taxon>
        <taxon>Friedmanniomyces</taxon>
    </lineage>
</organism>
<reference evidence="1" key="1">
    <citation type="submission" date="2023-06" db="EMBL/GenBank/DDBJ databases">
        <title>Black Yeasts Isolated from many extreme environments.</title>
        <authorList>
            <person name="Coleine C."/>
            <person name="Stajich J.E."/>
            <person name="Selbmann L."/>
        </authorList>
    </citation>
    <scope>NUCLEOTIDE SEQUENCE</scope>
    <source>
        <strain evidence="1">CCFEE 5200</strain>
    </source>
</reference>